<reference evidence="2 3" key="1">
    <citation type="submission" date="2024-01" db="EMBL/GenBank/DDBJ databases">
        <title>Description of two novel Corynebacterium species isolated from human nasal passages and skin.</title>
        <authorList>
            <person name="Popowitch E."/>
            <person name="Tran T.H."/>
            <person name="Escapa I.F."/>
            <person name="Bhatt E."/>
            <person name="Sozat A.K."/>
            <person name="Roberts A.Q."/>
            <person name="Segre J.A."/>
            <person name="Kong H."/>
            <person name="Conlan S."/>
            <person name="Lemon K.P."/>
            <person name="Kelly M.S."/>
        </authorList>
    </citation>
    <scope>NUCLEOTIDE SEQUENCE [LARGE SCALE GENOMIC DNA]</scope>
    <source>
        <strain evidence="2 3">KPL2619</strain>
    </source>
</reference>
<dbReference type="Proteomes" id="UP001371299">
    <property type="component" value="Unassembled WGS sequence"/>
</dbReference>
<dbReference type="Gene3D" id="3.40.50.1820">
    <property type="entry name" value="alpha/beta hydrolase"/>
    <property type="match status" value="1"/>
</dbReference>
<name>A0ABU8Y1E2_9CORY</name>
<keyword evidence="3" id="KW-1185">Reference proteome</keyword>
<evidence type="ECO:0000313" key="2">
    <source>
        <dbReference type="EMBL" id="MEK0145312.1"/>
    </source>
</evidence>
<proteinExistence type="predicted"/>
<dbReference type="EMBL" id="JBBMGJ010000006">
    <property type="protein sequence ID" value="MEK0145312.1"/>
    <property type="molecule type" value="Genomic_DNA"/>
</dbReference>
<evidence type="ECO:0000256" key="1">
    <source>
        <dbReference type="SAM" id="MobiDB-lite"/>
    </source>
</evidence>
<organism evidence="2 3">
    <name type="scientific">Corynebacterium yonathiae</name>
    <dbReference type="NCBI Taxonomy" id="2913504"/>
    <lineage>
        <taxon>Bacteria</taxon>
        <taxon>Bacillati</taxon>
        <taxon>Actinomycetota</taxon>
        <taxon>Actinomycetes</taxon>
        <taxon>Mycobacteriales</taxon>
        <taxon>Corynebacteriaceae</taxon>
        <taxon>Corynebacterium</taxon>
    </lineage>
</organism>
<feature type="region of interest" description="Disordered" evidence="1">
    <location>
        <begin position="200"/>
        <end position="225"/>
    </location>
</feature>
<feature type="compositionally biased region" description="Basic residues" evidence="1">
    <location>
        <begin position="216"/>
        <end position="225"/>
    </location>
</feature>
<dbReference type="InterPro" id="IPR029058">
    <property type="entry name" value="AB_hydrolase_fold"/>
</dbReference>
<evidence type="ECO:0000313" key="3">
    <source>
        <dbReference type="Proteomes" id="UP001371299"/>
    </source>
</evidence>
<sequence length="225" mass="23700">MHTLHSTGSRVVGIAIAAGGLSTTHASAVEPAEIQGDPTPSTIREANLTTPADAENINYVITTEGEILAVDIAGLKNKDKWKGLAFGHGSGQRKHYGTPVKALTATSATLGGREVPLAVITPNGNFDKKRSTLHLLNGAGGAEQGLSWLTNTVNHDIDPKTEGAQNIVTFNTSRDANVVIPRAGAFLITPPGYLPQEIATSRSPEVGNLPDQGIARRSRGPYRRQ</sequence>
<dbReference type="RefSeq" id="WP_238800565.1">
    <property type="nucleotide sequence ID" value="NZ_JAKOPM020000002.1"/>
</dbReference>
<protein>
    <submittedName>
        <fullName evidence="2">Uncharacterized protein</fullName>
    </submittedName>
</protein>
<accession>A0ABU8Y1E2</accession>
<comment type="caution">
    <text evidence="2">The sequence shown here is derived from an EMBL/GenBank/DDBJ whole genome shotgun (WGS) entry which is preliminary data.</text>
</comment>
<gene>
    <name evidence="2" type="ORF">WMQ01_04385</name>
</gene>